<keyword evidence="5" id="KW-1185">Reference proteome</keyword>
<dbReference type="EC" id="6.3.4.14" evidence="1"/>
<keyword evidence="2" id="KW-0092">Biotin</keyword>
<dbReference type="PANTHER" id="PTHR18866">
    <property type="entry name" value="CARBOXYLASE:PYRUVATE/ACETYL-COA/PROPIONYL-COA CARBOXYLASE"/>
    <property type="match status" value="1"/>
</dbReference>
<evidence type="ECO:0000259" key="3">
    <source>
        <dbReference type="PROSITE" id="PS50968"/>
    </source>
</evidence>
<proteinExistence type="predicted"/>
<dbReference type="InterPro" id="IPR000089">
    <property type="entry name" value="Biotin_lipoyl"/>
</dbReference>
<dbReference type="PROSITE" id="PS50968">
    <property type="entry name" value="BIOTINYL_LIPOYL"/>
    <property type="match status" value="1"/>
</dbReference>
<feature type="domain" description="Lipoyl-binding" evidence="3">
    <location>
        <begin position="1"/>
        <end position="70"/>
    </location>
</feature>
<evidence type="ECO:0000256" key="1">
    <source>
        <dbReference type="ARBA" id="ARBA00013263"/>
    </source>
</evidence>
<dbReference type="InterPro" id="IPR011053">
    <property type="entry name" value="Single_hybrid_motif"/>
</dbReference>
<evidence type="ECO:0000313" key="5">
    <source>
        <dbReference type="Proteomes" id="UP000268829"/>
    </source>
</evidence>
<dbReference type="SUPFAM" id="SSF51230">
    <property type="entry name" value="Single hybrid motif"/>
    <property type="match status" value="1"/>
</dbReference>
<sequence>MKQVIANMAGTVISVLVQPGDTVSEGQDVIVLESMKMEVPVQSLEAGKVVEVKANVGDFVNDGDVIVVLE</sequence>
<keyword evidence="4" id="KW-0436">Ligase</keyword>
<dbReference type="Pfam" id="PF00364">
    <property type="entry name" value="Biotin_lipoyl"/>
    <property type="match status" value="1"/>
</dbReference>
<dbReference type="CDD" id="cd06850">
    <property type="entry name" value="biotinyl_domain"/>
    <property type="match status" value="1"/>
</dbReference>
<dbReference type="Gene3D" id="2.40.50.100">
    <property type="match status" value="1"/>
</dbReference>
<evidence type="ECO:0000313" key="4">
    <source>
        <dbReference type="EMBL" id="RNB54098.1"/>
    </source>
</evidence>
<dbReference type="RefSeq" id="WP_122906085.1">
    <property type="nucleotide sequence ID" value="NZ_CP154342.1"/>
</dbReference>
<protein>
    <recommendedName>
        <fullName evidence="1">biotin carboxylase</fullName>
        <ecNumber evidence="1">6.3.4.14</ecNumber>
    </recommendedName>
</protein>
<accession>A0A3M8ASA7</accession>
<dbReference type="OrthoDB" id="163546at2"/>
<comment type="caution">
    <text evidence="4">The sequence shown here is derived from an EMBL/GenBank/DDBJ whole genome shotgun (WGS) entry which is preliminary data.</text>
</comment>
<dbReference type="Proteomes" id="UP000268829">
    <property type="component" value="Unassembled WGS sequence"/>
</dbReference>
<dbReference type="EMBL" id="RHHS01000043">
    <property type="protein sequence ID" value="RNB54098.1"/>
    <property type="molecule type" value="Genomic_DNA"/>
</dbReference>
<organism evidence="4 5">
    <name type="scientific">Brevibacillus gelatini</name>
    <dbReference type="NCBI Taxonomy" id="1655277"/>
    <lineage>
        <taxon>Bacteria</taxon>
        <taxon>Bacillati</taxon>
        <taxon>Bacillota</taxon>
        <taxon>Bacilli</taxon>
        <taxon>Bacillales</taxon>
        <taxon>Paenibacillaceae</taxon>
        <taxon>Brevibacillus</taxon>
    </lineage>
</organism>
<reference evidence="4 5" key="1">
    <citation type="submission" date="2018-10" db="EMBL/GenBank/DDBJ databases">
        <title>Phylogenomics of Brevibacillus.</title>
        <authorList>
            <person name="Dunlap C."/>
        </authorList>
    </citation>
    <scope>NUCLEOTIDE SEQUENCE [LARGE SCALE GENOMIC DNA]</scope>
    <source>
        <strain evidence="4 5">DSM 100115</strain>
    </source>
</reference>
<name>A0A3M8ASA7_9BACL</name>
<dbReference type="InterPro" id="IPR050856">
    <property type="entry name" value="Biotin_carboxylase_complex"/>
</dbReference>
<dbReference type="PANTHER" id="PTHR18866:SF33">
    <property type="entry name" value="METHYLCROTONOYL-COA CARBOXYLASE SUBUNIT ALPHA, MITOCHONDRIAL-RELATED"/>
    <property type="match status" value="1"/>
</dbReference>
<dbReference type="GO" id="GO:0004075">
    <property type="term" value="F:biotin carboxylase activity"/>
    <property type="evidence" value="ECO:0007669"/>
    <property type="project" value="UniProtKB-EC"/>
</dbReference>
<dbReference type="AlphaFoldDB" id="A0A3M8ASA7"/>
<evidence type="ECO:0000256" key="2">
    <source>
        <dbReference type="ARBA" id="ARBA00023267"/>
    </source>
</evidence>
<gene>
    <name evidence="4" type="ORF">EDM57_18090</name>
</gene>